<dbReference type="AlphaFoldDB" id="A0A8S1E6W3"/>
<evidence type="ECO:0000256" key="2">
    <source>
        <dbReference type="ARBA" id="ARBA00005692"/>
    </source>
</evidence>
<proteinExistence type="inferred from homology"/>
<dbReference type="Pfam" id="PF02118">
    <property type="entry name" value="Srg"/>
    <property type="match status" value="1"/>
</dbReference>
<evidence type="ECO:0000256" key="4">
    <source>
        <dbReference type="ARBA" id="ARBA00022989"/>
    </source>
</evidence>
<comment type="subcellular location">
    <subcellularLocation>
        <location evidence="1">Membrane</location>
        <topology evidence="1">Multi-pass membrane protein</topology>
    </subcellularLocation>
</comment>
<dbReference type="PANTHER" id="PTHR31552:SF8">
    <property type="entry name" value="SERPENTINE RECEPTOR CLASS GAMMA"/>
    <property type="match status" value="1"/>
</dbReference>
<organism evidence="7 8">
    <name type="scientific">Caenorhabditis bovis</name>
    <dbReference type="NCBI Taxonomy" id="2654633"/>
    <lineage>
        <taxon>Eukaryota</taxon>
        <taxon>Metazoa</taxon>
        <taxon>Ecdysozoa</taxon>
        <taxon>Nematoda</taxon>
        <taxon>Chromadorea</taxon>
        <taxon>Rhabditida</taxon>
        <taxon>Rhabditina</taxon>
        <taxon>Rhabditomorpha</taxon>
        <taxon>Rhabditoidea</taxon>
        <taxon>Rhabditidae</taxon>
        <taxon>Peloderinae</taxon>
        <taxon>Caenorhabditis</taxon>
    </lineage>
</organism>
<reference evidence="7 8" key="1">
    <citation type="submission" date="2020-04" db="EMBL/GenBank/DDBJ databases">
        <authorList>
            <person name="Laetsch R D."/>
            <person name="Stevens L."/>
            <person name="Kumar S."/>
            <person name="Blaxter L. M."/>
        </authorList>
    </citation>
    <scope>NUCLEOTIDE SEQUENCE [LARGE SCALE GENOMIC DNA]</scope>
</reference>
<name>A0A8S1E6W3_9PELO</name>
<protein>
    <recommendedName>
        <fullName evidence="6">Serpentine receptor class gamma</fullName>
    </recommendedName>
</protein>
<dbReference type="OrthoDB" id="5789805at2759"/>
<accession>A0A8S1E6W3</accession>
<dbReference type="Proteomes" id="UP000494206">
    <property type="component" value="Unassembled WGS sequence"/>
</dbReference>
<dbReference type="PANTHER" id="PTHR31552">
    <property type="entry name" value="SERPENTINE RECEPTOR CLASS GAMMA"/>
    <property type="match status" value="1"/>
</dbReference>
<dbReference type="GO" id="GO:0007606">
    <property type="term" value="P:sensory perception of chemical stimulus"/>
    <property type="evidence" value="ECO:0007669"/>
    <property type="project" value="UniProtKB-UniRule"/>
</dbReference>
<sequence length="124" mass="14569">MLIILIYRNWKELGGSFFQIYIVDFFVNLLTFLNSFVTLRIPQNTCKECLFAPVFDRYPESMEDVSIVLNVCHTLHVHMAYVQYLMTFLTALNRFTMIYSFHSSVISSCDYICHVSIEVQALFK</sequence>
<dbReference type="GO" id="GO:0016020">
    <property type="term" value="C:membrane"/>
    <property type="evidence" value="ECO:0007669"/>
    <property type="project" value="UniProtKB-SubCell"/>
</dbReference>
<comment type="caution">
    <text evidence="6">Lacks conserved residue(s) required for the propagation of feature annotation.</text>
</comment>
<dbReference type="InterPro" id="IPR000609">
    <property type="entry name" value="7TM_GPCR_serpentine_rcpt_Srg"/>
</dbReference>
<evidence type="ECO:0000256" key="5">
    <source>
        <dbReference type="ARBA" id="ARBA00023136"/>
    </source>
</evidence>
<evidence type="ECO:0000256" key="6">
    <source>
        <dbReference type="RuleBase" id="RU280813"/>
    </source>
</evidence>
<dbReference type="GO" id="GO:0004888">
    <property type="term" value="F:transmembrane signaling receptor activity"/>
    <property type="evidence" value="ECO:0007669"/>
    <property type="project" value="InterPro"/>
</dbReference>
<gene>
    <name evidence="7" type="ORF">CBOVIS_LOCUS699</name>
</gene>
<evidence type="ECO:0000256" key="3">
    <source>
        <dbReference type="ARBA" id="ARBA00022692"/>
    </source>
</evidence>
<evidence type="ECO:0000313" key="8">
    <source>
        <dbReference type="Proteomes" id="UP000494206"/>
    </source>
</evidence>
<dbReference type="EMBL" id="CADEPM010000001">
    <property type="protein sequence ID" value="CAB3397260.1"/>
    <property type="molecule type" value="Genomic_DNA"/>
</dbReference>
<comment type="caution">
    <text evidence="7">The sequence shown here is derived from an EMBL/GenBank/DDBJ whole genome shotgun (WGS) entry which is preliminary data.</text>
</comment>
<comment type="similarity">
    <text evidence="2 6">Belongs to the nematode receptor-like protein srg family.</text>
</comment>
<evidence type="ECO:0000256" key="1">
    <source>
        <dbReference type="ARBA" id="ARBA00004141"/>
    </source>
</evidence>
<keyword evidence="4 6" id="KW-1133">Transmembrane helix</keyword>
<keyword evidence="8" id="KW-1185">Reference proteome</keyword>
<evidence type="ECO:0000313" key="7">
    <source>
        <dbReference type="EMBL" id="CAB3397260.1"/>
    </source>
</evidence>
<keyword evidence="5 6" id="KW-0472">Membrane</keyword>
<keyword evidence="3 6" id="KW-0812">Transmembrane</keyword>
<feature type="transmembrane region" description="Helical" evidence="6">
    <location>
        <begin position="18"/>
        <end position="37"/>
    </location>
</feature>